<dbReference type="PRINTS" id="PR00368">
    <property type="entry name" value="FADPNR"/>
</dbReference>
<feature type="domain" description="FAD/NAD(P)-binding" evidence="9">
    <location>
        <begin position="2"/>
        <end position="294"/>
    </location>
</feature>
<dbReference type="InterPro" id="IPR023753">
    <property type="entry name" value="FAD/NAD-binding_dom"/>
</dbReference>
<reference evidence="10 11" key="1">
    <citation type="submission" date="2024-03" db="EMBL/GenBank/DDBJ databases">
        <title>Mouse gut bacterial collection (mGBC) of GemPharmatech.</title>
        <authorList>
            <person name="He Y."/>
            <person name="Dong L."/>
            <person name="Wu D."/>
            <person name="Gao X."/>
            <person name="Lin Z."/>
        </authorList>
    </citation>
    <scope>NUCLEOTIDE SEQUENCE [LARGE SCALE GENOMIC DNA]</scope>
    <source>
        <strain evidence="10 11">15-30</strain>
    </source>
</reference>
<keyword evidence="11" id="KW-1185">Reference proteome</keyword>
<sequence length="450" mass="50598">MMKVAIIGANHAGLATTRQLLQSKKDVEITLIDRRKQVGYISGGTPLLLGNKIRTYKEFFYSDLDEIKENVAHFYESSEVIGIDFKEKKILLRDQLHKKSTLKYDKLVLATGSRQQRLGIENSELAGIQLLKDLDDALFLNQKLDNLNVKNIAIIGGGYLGVEVAEALSLRNKNVRLFEIQPEILNSHYDKSFSEIAQQHLAEHGIELHLDEEVTRFEGSGGKVTAVVTTQGYYRADIVVLATGFTPNTNLGHFHLDHYTNGAYLVDKQQRTSDPDVYAVGDCATFYSCATEDQRSDFSVANALRSGYIAAQSILEKPLPTTGSVTISAIKIFDLNLFSTGITIKRAHLYNIEAEYVESSKVTLLSMLGKKEEIKLRIIYHKKDRRILGGQICAHSDLTEMILRLALAIQNKMTIDDLKYSQTFFYPYFTYLSDPLIDLAKTSDSKKEHN</sequence>
<evidence type="ECO:0000259" key="8">
    <source>
        <dbReference type="Pfam" id="PF02852"/>
    </source>
</evidence>
<dbReference type="Gene3D" id="3.30.390.30">
    <property type="match status" value="1"/>
</dbReference>
<evidence type="ECO:0000259" key="9">
    <source>
        <dbReference type="Pfam" id="PF07992"/>
    </source>
</evidence>
<dbReference type="InterPro" id="IPR050260">
    <property type="entry name" value="FAD-bd_OxRdtase"/>
</dbReference>
<evidence type="ECO:0000313" key="11">
    <source>
        <dbReference type="Proteomes" id="UP001565236"/>
    </source>
</evidence>
<organism evidence="10 11">
    <name type="scientific">Ligilactobacillus faecis</name>
    <dbReference type="NCBI Taxonomy" id="762833"/>
    <lineage>
        <taxon>Bacteria</taxon>
        <taxon>Bacillati</taxon>
        <taxon>Bacillota</taxon>
        <taxon>Bacilli</taxon>
        <taxon>Lactobacillales</taxon>
        <taxon>Lactobacillaceae</taxon>
        <taxon>Ligilactobacillus</taxon>
    </lineage>
</organism>
<dbReference type="EMBL" id="JBCLUF010000014">
    <property type="protein sequence ID" value="MEY8662270.1"/>
    <property type="molecule type" value="Genomic_DNA"/>
</dbReference>
<dbReference type="SUPFAM" id="SSF51905">
    <property type="entry name" value="FAD/NAD(P)-binding domain"/>
    <property type="match status" value="1"/>
</dbReference>
<keyword evidence="5" id="KW-0560">Oxidoreductase</keyword>
<keyword evidence="3" id="KW-0285">Flavoprotein</keyword>
<dbReference type="Gene3D" id="3.50.50.60">
    <property type="entry name" value="FAD/NAD(P)-binding domain"/>
    <property type="match status" value="2"/>
</dbReference>
<dbReference type="Pfam" id="PF02852">
    <property type="entry name" value="Pyr_redox_dim"/>
    <property type="match status" value="1"/>
</dbReference>
<evidence type="ECO:0000256" key="6">
    <source>
        <dbReference type="ARBA" id="ARBA00023097"/>
    </source>
</evidence>
<dbReference type="Proteomes" id="UP001565236">
    <property type="component" value="Unassembled WGS sequence"/>
</dbReference>
<dbReference type="InterPro" id="IPR004099">
    <property type="entry name" value="Pyr_nucl-diS_OxRdtase_dimer"/>
</dbReference>
<evidence type="ECO:0000256" key="2">
    <source>
        <dbReference type="ARBA" id="ARBA00009130"/>
    </source>
</evidence>
<proteinExistence type="inferred from homology"/>
<comment type="similarity">
    <text evidence="2">Belongs to the class-III pyridine nucleotide-disulfide oxidoreductase family.</text>
</comment>
<dbReference type="InterPro" id="IPR016156">
    <property type="entry name" value="FAD/NAD-linked_Rdtase_dimer_sf"/>
</dbReference>
<dbReference type="PANTHER" id="PTHR43429">
    <property type="entry name" value="PYRIDINE NUCLEOTIDE-DISULFIDE OXIDOREDUCTASE DOMAIN-CONTAINING"/>
    <property type="match status" value="1"/>
</dbReference>
<protein>
    <submittedName>
        <fullName evidence="10">FAD-dependent oxidoreductase</fullName>
    </submittedName>
</protein>
<evidence type="ECO:0000256" key="7">
    <source>
        <dbReference type="ARBA" id="ARBA00023284"/>
    </source>
</evidence>
<evidence type="ECO:0000256" key="1">
    <source>
        <dbReference type="ARBA" id="ARBA00001974"/>
    </source>
</evidence>
<dbReference type="PANTHER" id="PTHR43429:SF1">
    <property type="entry name" value="NAD(P)H SULFUR OXIDOREDUCTASE (COA-DEPENDENT)"/>
    <property type="match status" value="1"/>
</dbReference>
<evidence type="ECO:0000256" key="3">
    <source>
        <dbReference type="ARBA" id="ARBA00022630"/>
    </source>
</evidence>
<keyword evidence="4" id="KW-0274">FAD</keyword>
<name>A0ABV4DP62_9LACO</name>
<evidence type="ECO:0000313" key="10">
    <source>
        <dbReference type="EMBL" id="MEY8662270.1"/>
    </source>
</evidence>
<feature type="domain" description="Pyridine nucleotide-disulphide oxidoreductase dimerisation" evidence="8">
    <location>
        <begin position="328"/>
        <end position="429"/>
    </location>
</feature>
<comment type="caution">
    <text evidence="10">The sequence shown here is derived from an EMBL/GenBank/DDBJ whole genome shotgun (WGS) entry which is preliminary data.</text>
</comment>
<accession>A0ABV4DP62</accession>
<dbReference type="PRINTS" id="PR00411">
    <property type="entry name" value="PNDRDTASEI"/>
</dbReference>
<comment type="cofactor">
    <cofactor evidence="1">
        <name>FAD</name>
        <dbReference type="ChEBI" id="CHEBI:57692"/>
    </cofactor>
</comment>
<dbReference type="Pfam" id="PF07992">
    <property type="entry name" value="Pyr_redox_2"/>
    <property type="match status" value="1"/>
</dbReference>
<evidence type="ECO:0000256" key="4">
    <source>
        <dbReference type="ARBA" id="ARBA00022827"/>
    </source>
</evidence>
<dbReference type="SUPFAM" id="SSF55424">
    <property type="entry name" value="FAD/NAD-linked reductases, dimerisation (C-terminal) domain"/>
    <property type="match status" value="1"/>
</dbReference>
<keyword evidence="6" id="KW-0558">Oxidation</keyword>
<dbReference type="InterPro" id="IPR036188">
    <property type="entry name" value="FAD/NAD-bd_sf"/>
</dbReference>
<evidence type="ECO:0000256" key="5">
    <source>
        <dbReference type="ARBA" id="ARBA00023002"/>
    </source>
</evidence>
<keyword evidence="7" id="KW-0676">Redox-active center</keyword>
<gene>
    <name evidence="10" type="ORF">AALT52_05125</name>
</gene>